<feature type="domain" description="Zinc finger CGNR" evidence="2">
    <location>
        <begin position="145"/>
        <end position="187"/>
    </location>
</feature>
<dbReference type="InterPro" id="IPR010852">
    <property type="entry name" value="ABATE"/>
</dbReference>
<dbReference type="EMBL" id="AUBJ02000001">
    <property type="protein sequence ID" value="MCP2334426.1"/>
    <property type="molecule type" value="Genomic_DNA"/>
</dbReference>
<dbReference type="Gene3D" id="1.10.3300.10">
    <property type="entry name" value="Jann2411-like domain"/>
    <property type="match status" value="1"/>
</dbReference>
<evidence type="ECO:0000313" key="3">
    <source>
        <dbReference type="EMBL" id="MCP2334426.1"/>
    </source>
</evidence>
<accession>A0ABT1JQL0</accession>
<dbReference type="PANTHER" id="PTHR35525:SF3">
    <property type="entry name" value="BLL6575 PROTEIN"/>
    <property type="match status" value="1"/>
</dbReference>
<dbReference type="Proteomes" id="UP000791080">
    <property type="component" value="Unassembled WGS sequence"/>
</dbReference>
<dbReference type="InterPro" id="IPR023286">
    <property type="entry name" value="ABATE_dom_sf"/>
</dbReference>
<keyword evidence="4" id="KW-1185">Reference proteome</keyword>
<dbReference type="SUPFAM" id="SSF160904">
    <property type="entry name" value="Jann2411-like"/>
    <property type="match status" value="1"/>
</dbReference>
<dbReference type="RefSeq" id="WP_026419971.1">
    <property type="nucleotide sequence ID" value="NZ_AUBJ02000001.1"/>
</dbReference>
<evidence type="ECO:0000259" key="2">
    <source>
        <dbReference type="Pfam" id="PF11706"/>
    </source>
</evidence>
<reference evidence="3 4" key="2">
    <citation type="submission" date="2022-06" db="EMBL/GenBank/DDBJ databases">
        <title>Genomic Encyclopedia of Type Strains, Phase I: the one thousand microbial genomes (KMG-I) project.</title>
        <authorList>
            <person name="Kyrpides N."/>
        </authorList>
    </citation>
    <scope>NUCLEOTIDE SEQUENCE [LARGE SCALE GENOMIC DNA]</scope>
    <source>
        <strain evidence="3 4">DSM 43889</strain>
    </source>
</reference>
<protein>
    <submittedName>
        <fullName evidence="3">CGNR zinc finger domain-containing protein</fullName>
    </submittedName>
</protein>
<feature type="region of interest" description="Disordered" evidence="1">
    <location>
        <begin position="75"/>
        <end position="96"/>
    </location>
</feature>
<dbReference type="InterPro" id="IPR021005">
    <property type="entry name" value="Znf_CGNR"/>
</dbReference>
<name>A0ABT1JQL0_ACTCY</name>
<organism evidence="3 4">
    <name type="scientific">Actinoalloteichus caeruleus DSM 43889</name>
    <dbReference type="NCBI Taxonomy" id="1120930"/>
    <lineage>
        <taxon>Bacteria</taxon>
        <taxon>Bacillati</taxon>
        <taxon>Actinomycetota</taxon>
        <taxon>Actinomycetes</taxon>
        <taxon>Pseudonocardiales</taxon>
        <taxon>Pseudonocardiaceae</taxon>
        <taxon>Actinoalloteichus</taxon>
        <taxon>Actinoalloteichus cyanogriseus</taxon>
    </lineage>
</organism>
<evidence type="ECO:0000313" key="4">
    <source>
        <dbReference type="Proteomes" id="UP000791080"/>
    </source>
</evidence>
<comment type="caution">
    <text evidence="3">The sequence shown here is derived from an EMBL/GenBank/DDBJ whole genome shotgun (WGS) entry which is preliminary data.</text>
</comment>
<sequence length="198" mass="21567">MDNTDYLDITLRLANADLTTLDDLRAALHDEPWWADRVTADDLRELRGTRLRLRRALDAVVAGDAAAVMRETNGLLGAHPPRPRLSAGHEGNTELTSAEGTGATVSARLDWHVHVADVDAQPATEVAAAAAWGLAQGVVRHGLERWGRCADETCGAFFLDTSTNRRKRFCSPRCANRTHVAAFRARRQAEPGTPVEPA</sequence>
<gene>
    <name evidence="3" type="ORF">G443_004696</name>
</gene>
<evidence type="ECO:0000256" key="1">
    <source>
        <dbReference type="SAM" id="MobiDB-lite"/>
    </source>
</evidence>
<reference evidence="3 4" key="1">
    <citation type="submission" date="2013-07" db="EMBL/GenBank/DDBJ databases">
        <authorList>
            <consortium name="DOE Joint Genome Institute"/>
            <person name="Reeve W."/>
            <person name="Huntemann M."/>
            <person name="Han J."/>
            <person name="Chen A."/>
            <person name="Kyrpides N."/>
            <person name="Mavromatis K."/>
            <person name="Markowitz V."/>
            <person name="Palaniappan K."/>
            <person name="Ivanova N."/>
            <person name="Schaumberg A."/>
            <person name="Pati A."/>
            <person name="Liolios K."/>
            <person name="Nordberg H.P."/>
            <person name="Cantor M.N."/>
            <person name="Hua S.X."/>
            <person name="Woyke T."/>
        </authorList>
    </citation>
    <scope>NUCLEOTIDE SEQUENCE [LARGE SCALE GENOMIC DNA]</scope>
    <source>
        <strain evidence="3 4">DSM 43889</strain>
    </source>
</reference>
<dbReference type="PANTHER" id="PTHR35525">
    <property type="entry name" value="BLL6575 PROTEIN"/>
    <property type="match status" value="1"/>
</dbReference>
<proteinExistence type="predicted"/>
<dbReference type="Pfam" id="PF11706">
    <property type="entry name" value="zf-CGNR"/>
    <property type="match status" value="1"/>
</dbReference>